<evidence type="ECO:0000313" key="9">
    <source>
        <dbReference type="Proteomes" id="UP000243376"/>
    </source>
</evidence>
<dbReference type="EMBL" id="PNIQ01000545">
    <property type="protein sequence ID" value="PMP81422.1"/>
    <property type="molecule type" value="Genomic_DNA"/>
</dbReference>
<evidence type="ECO:0000313" key="8">
    <source>
        <dbReference type="EMBL" id="PMP81422.1"/>
    </source>
</evidence>
<dbReference type="Proteomes" id="UP000243376">
    <property type="component" value="Unassembled WGS sequence"/>
</dbReference>
<feature type="domain" description="Alpha-D-phosphohexomutase alpha/beta/alpha" evidence="7">
    <location>
        <begin position="9"/>
        <end position="107"/>
    </location>
</feature>
<dbReference type="PANTHER" id="PTHR43771">
    <property type="entry name" value="PHOSPHOMANNOMUTASE"/>
    <property type="match status" value="1"/>
</dbReference>
<keyword evidence="5" id="KW-0460">Magnesium</keyword>
<dbReference type="AlphaFoldDB" id="A0A2J6X4P1"/>
<dbReference type="Gene3D" id="3.40.120.10">
    <property type="entry name" value="Alpha-D-Glucose-1,6-Bisphosphate, subunit A, domain 3"/>
    <property type="match status" value="1"/>
</dbReference>
<dbReference type="InterPro" id="IPR016055">
    <property type="entry name" value="A-D-PHexomutase_a/b/a-I/II/III"/>
</dbReference>
<comment type="similarity">
    <text evidence="2">Belongs to the phosphohexose mutase family.</text>
</comment>
<keyword evidence="3" id="KW-0597">Phosphoprotein</keyword>
<dbReference type="GO" id="GO:0005975">
    <property type="term" value="P:carbohydrate metabolic process"/>
    <property type="evidence" value="ECO:0007669"/>
    <property type="project" value="InterPro"/>
</dbReference>
<comment type="cofactor">
    <cofactor evidence="1">
        <name>Mg(2+)</name>
        <dbReference type="ChEBI" id="CHEBI:18420"/>
    </cofactor>
</comment>
<dbReference type="InterPro" id="IPR005844">
    <property type="entry name" value="A-D-PHexomutase_a/b/a-I"/>
</dbReference>
<dbReference type="GO" id="GO:0046872">
    <property type="term" value="F:metal ion binding"/>
    <property type="evidence" value="ECO:0007669"/>
    <property type="project" value="UniProtKB-KW"/>
</dbReference>
<protein>
    <submittedName>
        <fullName evidence="8">Phosphomannomutase/phosphoglucomutase</fullName>
    </submittedName>
</protein>
<evidence type="ECO:0000256" key="6">
    <source>
        <dbReference type="ARBA" id="ARBA00023235"/>
    </source>
</evidence>
<evidence type="ECO:0000256" key="5">
    <source>
        <dbReference type="ARBA" id="ARBA00022842"/>
    </source>
</evidence>
<dbReference type="PANTHER" id="PTHR43771:SF2">
    <property type="entry name" value="PHOSPHOMANNOMUTASE_PHOSPHOGLUCOMUTASE"/>
    <property type="match status" value="1"/>
</dbReference>
<evidence type="ECO:0000256" key="3">
    <source>
        <dbReference type="ARBA" id="ARBA00022553"/>
    </source>
</evidence>
<keyword evidence="4" id="KW-0479">Metal-binding</keyword>
<proteinExistence type="inferred from homology"/>
<evidence type="ECO:0000259" key="7">
    <source>
        <dbReference type="Pfam" id="PF02878"/>
    </source>
</evidence>
<keyword evidence="6" id="KW-0413">Isomerase</keyword>
<comment type="caution">
    <text evidence="8">The sequence shown here is derived from an EMBL/GenBank/DDBJ whole genome shotgun (WGS) entry which is preliminary data.</text>
</comment>
<evidence type="ECO:0000256" key="4">
    <source>
        <dbReference type="ARBA" id="ARBA00022723"/>
    </source>
</evidence>
<sequence>MGVALNHTIFRAYDIRGIVEVDLDEGIYELLGRAAGTLFRNEGRRRIVVARDARLSSPRFQAALMEGLRTTGMDVLDIGMVATPVMYFAVEALGADAGAIVSASHNP</sequence>
<dbReference type="GO" id="GO:0016868">
    <property type="term" value="F:intramolecular phosphotransferase activity"/>
    <property type="evidence" value="ECO:0007669"/>
    <property type="project" value="InterPro"/>
</dbReference>
<evidence type="ECO:0000256" key="2">
    <source>
        <dbReference type="ARBA" id="ARBA00010231"/>
    </source>
</evidence>
<name>A0A2J6X4P1_9CHLR</name>
<feature type="non-terminal residue" evidence="8">
    <location>
        <position position="107"/>
    </location>
</feature>
<dbReference type="SUPFAM" id="SSF53738">
    <property type="entry name" value="Phosphoglucomutase, first 3 domains"/>
    <property type="match status" value="1"/>
</dbReference>
<reference evidence="8 9" key="1">
    <citation type="submission" date="2018-01" db="EMBL/GenBank/DDBJ databases">
        <title>Metagenomic assembled genomes from two thermal pools in the Uzon Caldera, Kamchatka, Russia.</title>
        <authorList>
            <person name="Wilkins L."/>
            <person name="Ettinger C."/>
        </authorList>
    </citation>
    <scope>NUCLEOTIDE SEQUENCE [LARGE SCALE GENOMIC DNA]</scope>
    <source>
        <strain evidence="8">ZAV-02</strain>
    </source>
</reference>
<organism evidence="8 9">
    <name type="scientific">Chloroflexus aggregans</name>
    <dbReference type="NCBI Taxonomy" id="152260"/>
    <lineage>
        <taxon>Bacteria</taxon>
        <taxon>Bacillati</taxon>
        <taxon>Chloroflexota</taxon>
        <taxon>Chloroflexia</taxon>
        <taxon>Chloroflexales</taxon>
        <taxon>Chloroflexineae</taxon>
        <taxon>Chloroflexaceae</taxon>
        <taxon>Chloroflexus</taxon>
    </lineage>
</organism>
<dbReference type="Pfam" id="PF02878">
    <property type="entry name" value="PGM_PMM_I"/>
    <property type="match status" value="1"/>
</dbReference>
<gene>
    <name evidence="8" type="ORF">C0184_08280</name>
</gene>
<evidence type="ECO:0000256" key="1">
    <source>
        <dbReference type="ARBA" id="ARBA00001946"/>
    </source>
</evidence>
<accession>A0A2J6X4P1</accession>